<proteinExistence type="inferred from homology"/>
<dbReference type="OrthoDB" id="10265903at2759"/>
<dbReference type="Pfam" id="PF00444">
    <property type="entry name" value="Ribosomal_L36"/>
    <property type="match status" value="1"/>
</dbReference>
<reference evidence="8" key="2">
    <citation type="submission" date="2020-01" db="EMBL/GenBank/DDBJ databases">
        <title>Population-level Yeast Reference Genomes.</title>
        <authorList>
            <person name="Yue J.-X."/>
        </authorList>
    </citation>
    <scope>NUCLEOTIDE SEQUENCE</scope>
    <source>
        <strain evidence="8">CBS432</strain>
    </source>
</reference>
<dbReference type="SUPFAM" id="SSF57840">
    <property type="entry name" value="Ribosomal protein L36"/>
    <property type="match status" value="1"/>
</dbReference>
<evidence type="ECO:0000256" key="3">
    <source>
        <dbReference type="ARBA" id="ARBA00022946"/>
    </source>
</evidence>
<keyword evidence="3" id="KW-0809">Transit peptide</keyword>
<dbReference type="AlphaFoldDB" id="A0A8B8V0T9"/>
<dbReference type="RefSeq" id="XP_033769588.1">
    <property type="nucleotide sequence ID" value="XM_033913697.1"/>
</dbReference>
<dbReference type="PROSITE" id="PS00828">
    <property type="entry name" value="RIBOSOMAL_L36"/>
    <property type="match status" value="1"/>
</dbReference>
<dbReference type="VEuPathDB" id="FungiDB:SPAR_P00910"/>
<accession>A0A8B8V0T9</accession>
<dbReference type="GO" id="GO:0006412">
    <property type="term" value="P:translation"/>
    <property type="evidence" value="ECO:0007669"/>
    <property type="project" value="InterPro"/>
</dbReference>
<dbReference type="NCBIfam" id="TIGR01022">
    <property type="entry name" value="rpmJ_bact"/>
    <property type="match status" value="1"/>
</dbReference>
<reference evidence="8" key="3">
    <citation type="submission" date="2025-07" db="EMBL/GenBank/DDBJ databases">
        <authorList>
            <consortium name="NCBI Genome Project"/>
        </authorList>
    </citation>
    <scope>NUCLEOTIDE SEQUENCE</scope>
    <source>
        <strain evidence="8">CBS432</strain>
    </source>
</reference>
<organism evidence="8">
    <name type="scientific">Saccharomyces paradoxus</name>
    <name type="common">Yeast</name>
    <name type="synonym">Saccharomyces douglasii</name>
    <dbReference type="NCBI Taxonomy" id="27291"/>
    <lineage>
        <taxon>Eukaryota</taxon>
        <taxon>Fungi</taxon>
        <taxon>Dikarya</taxon>
        <taxon>Ascomycota</taxon>
        <taxon>Saccharomycotina</taxon>
        <taxon>Saccharomycetes</taxon>
        <taxon>Saccharomycetales</taxon>
        <taxon>Saccharomycetaceae</taxon>
        <taxon>Saccharomyces</taxon>
    </lineage>
</organism>
<dbReference type="PANTHER" id="PTHR46909:SF1">
    <property type="entry name" value="LARGE RIBOSOMAL SUBUNIT PROTEIN BL36M"/>
    <property type="match status" value="1"/>
</dbReference>
<dbReference type="InterPro" id="IPR035977">
    <property type="entry name" value="Ribosomal_bL36_sp"/>
</dbReference>
<dbReference type="InterPro" id="IPR000473">
    <property type="entry name" value="Ribosomal_bL36"/>
</dbReference>
<comment type="similarity">
    <text evidence="2 7">Belongs to the bacterial ribosomal protein bL36 family.</text>
</comment>
<evidence type="ECO:0000256" key="4">
    <source>
        <dbReference type="ARBA" id="ARBA00022980"/>
    </source>
</evidence>
<dbReference type="InterPro" id="IPR052143">
    <property type="entry name" value="Mitoribosomal_bL36m"/>
</dbReference>
<gene>
    <name evidence="8" type="primary">RTC6</name>
    <name evidence="8" type="ORF">SPAR_P00910</name>
</gene>
<dbReference type="GO" id="GO:0003735">
    <property type="term" value="F:structural constituent of ribosome"/>
    <property type="evidence" value="ECO:0007669"/>
    <property type="project" value="InterPro"/>
</dbReference>
<evidence type="ECO:0000256" key="7">
    <source>
        <dbReference type="RuleBase" id="RU000570"/>
    </source>
</evidence>
<reference evidence="8" key="1">
    <citation type="journal article" date="2017" name="Nat. Genet.">
        <title>Contrasting evolutionary genome dynamics between domesticated and wild yeasts.</title>
        <authorList>
            <person name="Yue J.X."/>
            <person name="Li J."/>
            <person name="Aigrain L."/>
            <person name="Hallin J."/>
            <person name="Persson K."/>
            <person name="Oliver K."/>
            <person name="Bergstrom A."/>
            <person name="Coupland P."/>
            <person name="Warringer J."/>
            <person name="Lagomarsino M.C."/>
            <person name="Fischer G."/>
            <person name="Durbin R."/>
            <person name="Liti G."/>
        </authorList>
    </citation>
    <scope>NUCLEOTIDE SEQUENCE</scope>
    <source>
        <strain evidence="8">CBS432</strain>
    </source>
</reference>
<evidence type="ECO:0000256" key="1">
    <source>
        <dbReference type="ARBA" id="ARBA00004173"/>
    </source>
</evidence>
<reference evidence="8" key="4">
    <citation type="submission" date="2025-08" db="UniProtKB">
        <authorList>
            <consortium name="RefSeq"/>
        </authorList>
    </citation>
    <scope>IDENTIFICATION</scope>
    <source>
        <strain evidence="8">CBS432</strain>
    </source>
</reference>
<dbReference type="GO" id="GO:0005762">
    <property type="term" value="C:mitochondrial large ribosomal subunit"/>
    <property type="evidence" value="ECO:0007669"/>
    <property type="project" value="TreeGrafter"/>
</dbReference>
<evidence type="ECO:0000313" key="8">
    <source>
        <dbReference type="RefSeq" id="XP_033769588.1"/>
    </source>
</evidence>
<evidence type="ECO:0000256" key="6">
    <source>
        <dbReference type="ARBA" id="ARBA00023274"/>
    </source>
</evidence>
<dbReference type="PANTHER" id="PTHR46909">
    <property type="entry name" value="39S RIBOSOMAL PROTEIN L36, MITOCHONDRIAL"/>
    <property type="match status" value="1"/>
</dbReference>
<sequence length="93" mass="10537">MLLQTLRLTMPRVLSHIKSSPATITRAYTVPSLLAAAVPQPALVAVNRSLVFSRGFKVRTSVKKFCSDCYLVRRKGRVYIYCKSNKKHKQRQG</sequence>
<keyword evidence="5" id="KW-0496">Mitochondrion</keyword>
<name>A0A8B8V0T9_SACPA</name>
<comment type="subcellular location">
    <subcellularLocation>
        <location evidence="1">Mitochondrion</location>
    </subcellularLocation>
</comment>
<keyword evidence="4 7" id="KW-0689">Ribosomal protein</keyword>
<evidence type="ECO:0000256" key="5">
    <source>
        <dbReference type="ARBA" id="ARBA00023128"/>
    </source>
</evidence>
<protein>
    <recommendedName>
        <fullName evidence="7">Ribosomal protein</fullName>
    </recommendedName>
</protein>
<dbReference type="GeneID" id="54634033"/>
<dbReference type="KEGG" id="spao:SPAR_P00910"/>
<evidence type="ECO:0000256" key="2">
    <source>
        <dbReference type="ARBA" id="ARBA00007645"/>
    </source>
</evidence>
<dbReference type="HAMAP" id="MF_00251">
    <property type="entry name" value="Ribosomal_bL36"/>
    <property type="match status" value="1"/>
</dbReference>
<keyword evidence="6 7" id="KW-0687">Ribonucleoprotein</keyword>